<reference evidence="3" key="1">
    <citation type="submission" date="2025-08" db="UniProtKB">
        <authorList>
            <consortium name="RefSeq"/>
        </authorList>
    </citation>
    <scope>IDENTIFICATION</scope>
    <source>
        <tissue evidence="3">Testes</tissue>
    </source>
</reference>
<dbReference type="Proteomes" id="UP000694865">
    <property type="component" value="Unplaced"/>
</dbReference>
<sequence>ICIQRVGPQGDGDSLANGAVEGLEELEKISAEMNKRADEFERIENPIPGMACCGQYAYDDEWYRAEVLKVKSVSPLTVEVIYVDYGTTETIPVDRLRELPEEFKILPIQGVRCDLVGLKPPRKIPDDVTLVTGSDWPEGSMLALTKLVVDQRLTACIIKDISKPVKILLFNGIPSDKHCSIIFQTLIEQGLAEMDGDVIDKFTKDFCHLGLKTILSEKTLQMATNEA</sequence>
<evidence type="ECO:0000313" key="3">
    <source>
        <dbReference type="RefSeq" id="XP_006825239.1"/>
    </source>
</evidence>
<dbReference type="InterPro" id="IPR002999">
    <property type="entry name" value="Tudor"/>
</dbReference>
<dbReference type="Pfam" id="PF00567">
    <property type="entry name" value="TUDOR"/>
    <property type="match status" value="1"/>
</dbReference>
<evidence type="ECO:0000313" key="2">
    <source>
        <dbReference type="Proteomes" id="UP000694865"/>
    </source>
</evidence>
<dbReference type="GeneID" id="102802048"/>
<dbReference type="PROSITE" id="PS50304">
    <property type="entry name" value="TUDOR"/>
    <property type="match status" value="1"/>
</dbReference>
<accession>A0ABM0MYZ8</accession>
<organism evidence="2 3">
    <name type="scientific">Saccoglossus kowalevskii</name>
    <name type="common">Acorn worm</name>
    <dbReference type="NCBI Taxonomy" id="10224"/>
    <lineage>
        <taxon>Eukaryota</taxon>
        <taxon>Metazoa</taxon>
        <taxon>Hemichordata</taxon>
        <taxon>Enteropneusta</taxon>
        <taxon>Harrimaniidae</taxon>
        <taxon>Saccoglossus</taxon>
    </lineage>
</organism>
<dbReference type="PANTHER" id="PTHR16442:SF1">
    <property type="entry name" value="RING FINGER PROTEIN 17"/>
    <property type="match status" value="1"/>
</dbReference>
<gene>
    <name evidence="3" type="primary">LOC102802048</name>
</gene>
<dbReference type="SUPFAM" id="SSF63748">
    <property type="entry name" value="Tudor/PWWP/MBT"/>
    <property type="match status" value="1"/>
</dbReference>
<name>A0ABM0MYZ8_SACKO</name>
<dbReference type="Gene3D" id="2.30.30.140">
    <property type="match status" value="1"/>
</dbReference>
<dbReference type="PANTHER" id="PTHR16442">
    <property type="entry name" value="RING FINGER PROTEIN 17"/>
    <property type="match status" value="1"/>
</dbReference>
<feature type="non-terminal residue" evidence="3">
    <location>
        <position position="1"/>
    </location>
</feature>
<dbReference type="InterPro" id="IPR035437">
    <property type="entry name" value="SNase_OB-fold_sf"/>
</dbReference>
<proteinExistence type="predicted"/>
<dbReference type="RefSeq" id="XP_006825239.1">
    <property type="nucleotide sequence ID" value="XM_006825176.1"/>
</dbReference>
<dbReference type="SMART" id="SM00333">
    <property type="entry name" value="TUDOR"/>
    <property type="match status" value="1"/>
</dbReference>
<dbReference type="Gene3D" id="2.40.50.90">
    <property type="match status" value="1"/>
</dbReference>
<keyword evidence="2" id="KW-1185">Reference proteome</keyword>
<evidence type="ECO:0000259" key="1">
    <source>
        <dbReference type="PROSITE" id="PS50304"/>
    </source>
</evidence>
<feature type="domain" description="Tudor" evidence="1">
    <location>
        <begin position="45"/>
        <end position="106"/>
    </location>
</feature>
<protein>
    <submittedName>
        <fullName evidence="3">Tudor domain-containing protein 1-like</fullName>
    </submittedName>
</protein>